<dbReference type="AlphaFoldDB" id="J8TXW0"/>
<accession>J8TXW0</accession>
<reference evidence="3 4" key="1">
    <citation type="journal article" date="2003" name="Science">
        <title>Finding functional features in Saccharomyces genomes by phylogenetic footprinting.</title>
        <authorList>
            <person name="Cliften P.F."/>
            <person name="Sudarsanam P."/>
            <person name="Desikan A."/>
            <person name="Fulton L."/>
            <person name="Fulton B."/>
            <person name="Majors J."/>
            <person name="Waterston R."/>
            <person name="Cohen B.A."/>
            <person name="Johnston M."/>
        </authorList>
    </citation>
    <scope>NUCLEOTIDE SEQUENCE [LARGE SCALE GENOMIC DNA]</scope>
    <source>
        <strain evidence="4">ATCC MYA-4449 / AS 2.2408 / CBS 8840 / NBRC 1802 / NCYC 2889</strain>
    </source>
</reference>
<comment type="caution">
    <text evidence="3">The sequence shown here is derived from an EMBL/GenBank/DDBJ whole genome shotgun (WGS) entry which is preliminary data.</text>
</comment>
<feature type="region of interest" description="Disordered" evidence="1">
    <location>
        <begin position="167"/>
        <end position="188"/>
    </location>
</feature>
<evidence type="ECO:0000313" key="3">
    <source>
        <dbReference type="EMBL" id="EJT44969.1"/>
    </source>
</evidence>
<name>J8TXW0_SACK1</name>
<dbReference type="EMBL" id="AACI03000068">
    <property type="protein sequence ID" value="EJT44969.1"/>
    <property type="molecule type" value="Genomic_DNA"/>
</dbReference>
<dbReference type="Proteomes" id="UP000002753">
    <property type="component" value="Unassembled WGS sequence"/>
</dbReference>
<keyword evidence="4" id="KW-1185">Reference proteome</keyword>
<dbReference type="InterPro" id="IPR042470">
    <property type="entry name" value="RMI1_N_C_sf"/>
</dbReference>
<proteinExistence type="predicted"/>
<evidence type="ECO:0000256" key="1">
    <source>
        <dbReference type="SAM" id="MobiDB-lite"/>
    </source>
</evidence>
<feature type="compositionally biased region" description="Low complexity" evidence="1">
    <location>
        <begin position="173"/>
        <end position="188"/>
    </location>
</feature>
<protein>
    <submittedName>
        <fullName evidence="3">RMI1-like protein</fullName>
    </submittedName>
</protein>
<gene>
    <name evidence="3" type="primary">YPL024W</name>
    <name evidence="3" type="ORF">SKUD_156203</name>
</gene>
<reference evidence="4" key="2">
    <citation type="journal article" date="2011" name="G3 (Bethesda)">
        <title>The awesome power of yeast evolutionary genetics: New genome sequences and strain resources for the Saccharomyces sensu stricto genus.</title>
        <authorList>
            <person name="Scannell D.R."/>
            <person name="Zill O.A."/>
            <person name="Rokas A."/>
            <person name="Payen C."/>
            <person name="Dunham M.J."/>
            <person name="Eisen M.B."/>
            <person name="Rine J."/>
            <person name="Johnston M."/>
            <person name="Hittinger C.T."/>
        </authorList>
    </citation>
    <scope>GENOME REANNOTATION</scope>
    <source>
        <strain evidence="4">ATCC MYA-4449 / AS 2.2408 / CBS 8840 / NBRC 1802 / NCYC 2889</strain>
    </source>
</reference>
<sequence length="290" mass="32887">MWRERKLKMEEKKKRKGKKEKSDKPVTQSLQYSVPERKGKIVQRTRGSPGSMSFPSILSQDITDDITPPANSSALGSREQLVFRAYQNEPWLAGIAQNLILDKKLIVVDRELLFQVLMVENITKSKLTLIDDIKTRLNPRNQKVDRLRSGPQVNSAKKYEVITQVNMEDEGNGSDNNRASNNNNNDSTAKNKAVFKLTLQNKSGDVFFAINSTPISWSSCTLGSKIVILPGTVFSRGVFILKDSQVIFLGGINRVWNENRDQKLCDYLESKLRRDKQFVNGGPRKRKAND</sequence>
<dbReference type="Gene3D" id="2.40.50.770">
    <property type="entry name" value="RecQ-mediated genome instability protein Rmi1, C-terminal domain"/>
    <property type="match status" value="1"/>
</dbReference>
<dbReference type="Pfam" id="PF08585">
    <property type="entry name" value="RMI1_N_C"/>
    <property type="match status" value="1"/>
</dbReference>
<feature type="region of interest" description="Disordered" evidence="1">
    <location>
        <begin position="1"/>
        <end position="53"/>
    </location>
</feature>
<dbReference type="InterPro" id="IPR013894">
    <property type="entry name" value="RMI1_OB"/>
</dbReference>
<organism evidence="3 4">
    <name type="scientific">Saccharomyces kudriavzevii (strain ATCC MYA-4449 / AS 2.2408 / CBS 8840 / NBRC 1802 / NCYC 2889)</name>
    <name type="common">Yeast</name>
    <dbReference type="NCBI Taxonomy" id="226230"/>
    <lineage>
        <taxon>Eukaryota</taxon>
        <taxon>Fungi</taxon>
        <taxon>Dikarya</taxon>
        <taxon>Ascomycota</taxon>
        <taxon>Saccharomycotina</taxon>
        <taxon>Saccharomycetes</taxon>
        <taxon>Saccharomycetales</taxon>
        <taxon>Saccharomycetaceae</taxon>
        <taxon>Saccharomyces</taxon>
    </lineage>
</organism>
<dbReference type="STRING" id="226230.J8TXW0"/>
<feature type="compositionally biased region" description="Basic and acidic residues" evidence="1">
    <location>
        <begin position="1"/>
        <end position="12"/>
    </location>
</feature>
<feature type="domain" description="RecQ mediated genome instability protein 1 OB-fold" evidence="2">
    <location>
        <begin position="104"/>
        <end position="263"/>
    </location>
</feature>
<evidence type="ECO:0000313" key="4">
    <source>
        <dbReference type="Proteomes" id="UP000002753"/>
    </source>
</evidence>
<evidence type="ECO:0000259" key="2">
    <source>
        <dbReference type="Pfam" id="PF08585"/>
    </source>
</evidence>
<dbReference type="HOGENOM" id="CLU_100701_0_0_1"/>